<evidence type="ECO:0000313" key="2">
    <source>
        <dbReference type="Proteomes" id="UP001498398"/>
    </source>
</evidence>
<protein>
    <submittedName>
        <fullName evidence="1">Uncharacterized protein</fullName>
    </submittedName>
</protein>
<gene>
    <name evidence="1" type="ORF">VKT23_000311</name>
</gene>
<evidence type="ECO:0000313" key="1">
    <source>
        <dbReference type="EMBL" id="KAK7472189.1"/>
    </source>
</evidence>
<comment type="caution">
    <text evidence="1">The sequence shown here is derived from an EMBL/GenBank/DDBJ whole genome shotgun (WGS) entry which is preliminary data.</text>
</comment>
<dbReference type="Proteomes" id="UP001498398">
    <property type="component" value="Unassembled WGS sequence"/>
</dbReference>
<organism evidence="1 2">
    <name type="scientific">Marasmiellus scandens</name>
    <dbReference type="NCBI Taxonomy" id="2682957"/>
    <lineage>
        <taxon>Eukaryota</taxon>
        <taxon>Fungi</taxon>
        <taxon>Dikarya</taxon>
        <taxon>Basidiomycota</taxon>
        <taxon>Agaricomycotina</taxon>
        <taxon>Agaricomycetes</taxon>
        <taxon>Agaricomycetidae</taxon>
        <taxon>Agaricales</taxon>
        <taxon>Marasmiineae</taxon>
        <taxon>Omphalotaceae</taxon>
        <taxon>Marasmiellus</taxon>
    </lineage>
</organism>
<proteinExistence type="predicted"/>
<accession>A0ABR1K6E5</accession>
<reference evidence="1 2" key="1">
    <citation type="submission" date="2024-01" db="EMBL/GenBank/DDBJ databases">
        <title>A draft genome for the cacao thread blight pathogen Marasmiellus scandens.</title>
        <authorList>
            <person name="Baruah I.K."/>
            <person name="Leung J."/>
            <person name="Bukari Y."/>
            <person name="Amoako-Attah I."/>
            <person name="Meinhardt L.W."/>
            <person name="Bailey B.A."/>
            <person name="Cohen S.P."/>
        </authorList>
    </citation>
    <scope>NUCLEOTIDE SEQUENCE [LARGE SCALE GENOMIC DNA]</scope>
    <source>
        <strain evidence="1 2">GH-19</strain>
    </source>
</reference>
<sequence>MVDGRNETDEQTNKRARVWIGLGLEQFAKAKKKEQGMKEKILILNEWMNDSPHHPLGYWLSYTCTFIEPLSHYPSSSSSFPSTPPYYYSSTINTCYLYEFCFVHS</sequence>
<name>A0ABR1K6E5_9AGAR</name>
<dbReference type="EMBL" id="JBANRG010000001">
    <property type="protein sequence ID" value="KAK7472189.1"/>
    <property type="molecule type" value="Genomic_DNA"/>
</dbReference>
<keyword evidence="2" id="KW-1185">Reference proteome</keyword>